<accession>A0A1H5TYG7</accession>
<feature type="transmembrane region" description="Helical" evidence="1">
    <location>
        <begin position="30"/>
        <end position="46"/>
    </location>
</feature>
<dbReference type="RefSeq" id="WP_104007072.1">
    <property type="nucleotide sequence ID" value="NZ_FNVD01000003.1"/>
</dbReference>
<dbReference type="OrthoDB" id="7869914at2"/>
<feature type="transmembrane region" description="Helical" evidence="1">
    <location>
        <begin position="52"/>
        <end position="72"/>
    </location>
</feature>
<evidence type="ECO:0000313" key="3">
    <source>
        <dbReference type="Proteomes" id="UP000236742"/>
    </source>
</evidence>
<dbReference type="AlphaFoldDB" id="A0A1H5TYG7"/>
<keyword evidence="1" id="KW-0472">Membrane</keyword>
<dbReference type="Pfam" id="PF10658">
    <property type="entry name" value="DUF2484"/>
    <property type="match status" value="1"/>
</dbReference>
<dbReference type="InterPro" id="IPR018919">
    <property type="entry name" value="DUF2484"/>
</dbReference>
<dbReference type="EMBL" id="FNVD01000003">
    <property type="protein sequence ID" value="SEF67780.1"/>
    <property type="molecule type" value="Genomic_DNA"/>
</dbReference>
<sequence length="81" mass="8724">MSVPVISAALWAVAATFVALLPMRRQFVPGLALLIAAPGLILWLGAQHGWGWSFAAALGFVSMFRRPLAFIARRMTGGSRE</sequence>
<evidence type="ECO:0000313" key="2">
    <source>
        <dbReference type="EMBL" id="SEF67780.1"/>
    </source>
</evidence>
<feature type="transmembrane region" description="Helical" evidence="1">
    <location>
        <begin position="6"/>
        <end position="23"/>
    </location>
</feature>
<name>A0A1H5TYG7_9RHOB</name>
<evidence type="ECO:0008006" key="4">
    <source>
        <dbReference type="Google" id="ProtNLM"/>
    </source>
</evidence>
<organism evidence="2 3">
    <name type="scientific">Jhaorihella thermophila</name>
    <dbReference type="NCBI Taxonomy" id="488547"/>
    <lineage>
        <taxon>Bacteria</taxon>
        <taxon>Pseudomonadati</taxon>
        <taxon>Pseudomonadota</taxon>
        <taxon>Alphaproteobacteria</taxon>
        <taxon>Rhodobacterales</taxon>
        <taxon>Paracoccaceae</taxon>
        <taxon>Jhaorihella</taxon>
    </lineage>
</organism>
<dbReference type="Proteomes" id="UP000236742">
    <property type="component" value="Unassembled WGS sequence"/>
</dbReference>
<keyword evidence="1" id="KW-0812">Transmembrane</keyword>
<proteinExistence type="predicted"/>
<protein>
    <recommendedName>
        <fullName evidence="4">UDP-N-acetylmuramate--alanine ligase</fullName>
    </recommendedName>
</protein>
<evidence type="ECO:0000256" key="1">
    <source>
        <dbReference type="SAM" id="Phobius"/>
    </source>
</evidence>
<keyword evidence="1" id="KW-1133">Transmembrane helix</keyword>
<keyword evidence="3" id="KW-1185">Reference proteome</keyword>
<reference evidence="2 3" key="1">
    <citation type="submission" date="2016-10" db="EMBL/GenBank/DDBJ databases">
        <authorList>
            <person name="de Groot N.N."/>
        </authorList>
    </citation>
    <scope>NUCLEOTIDE SEQUENCE [LARGE SCALE GENOMIC DNA]</scope>
    <source>
        <strain evidence="2 3">DSM 23413</strain>
    </source>
</reference>
<gene>
    <name evidence="2" type="ORF">SAMN05421751_10396</name>
</gene>